<dbReference type="Proteomes" id="UP000307790">
    <property type="component" value="Unassembled WGS sequence"/>
</dbReference>
<dbReference type="InterPro" id="IPR021860">
    <property type="entry name" value="Peptidase_S12_Pab87-rel_C"/>
</dbReference>
<evidence type="ECO:0000259" key="3">
    <source>
        <dbReference type="Pfam" id="PF11954"/>
    </source>
</evidence>
<dbReference type="EMBL" id="VCBC01000007">
    <property type="protein sequence ID" value="TLU65313.1"/>
    <property type="molecule type" value="Genomic_DNA"/>
</dbReference>
<evidence type="ECO:0000256" key="1">
    <source>
        <dbReference type="SAM" id="SignalP"/>
    </source>
</evidence>
<comment type="caution">
    <text evidence="4">The sequence shown here is derived from an EMBL/GenBank/DDBJ whole genome shotgun (WGS) entry which is preliminary data.</text>
</comment>
<dbReference type="InterPro" id="IPR001466">
    <property type="entry name" value="Beta-lactam-related"/>
</dbReference>
<proteinExistence type="predicted"/>
<dbReference type="OrthoDB" id="119951at2"/>
<dbReference type="PANTHER" id="PTHR46825:SF15">
    <property type="entry name" value="BETA-LACTAMASE-RELATED DOMAIN-CONTAINING PROTEIN"/>
    <property type="match status" value="1"/>
</dbReference>
<keyword evidence="1" id="KW-0732">Signal</keyword>
<evidence type="ECO:0000313" key="5">
    <source>
        <dbReference type="Proteomes" id="UP000307790"/>
    </source>
</evidence>
<feature type="chain" id="PRO_5024420997" evidence="1">
    <location>
        <begin position="28"/>
        <end position="543"/>
    </location>
</feature>
<dbReference type="AlphaFoldDB" id="A0A5R9ILH3"/>
<keyword evidence="5" id="KW-1185">Reference proteome</keyword>
<dbReference type="InterPro" id="IPR050491">
    <property type="entry name" value="AmpC-like"/>
</dbReference>
<accession>A0A5R9ILH3</accession>
<name>A0A5R9ILH3_9GAMM</name>
<dbReference type="RefSeq" id="WP_138319616.1">
    <property type="nucleotide sequence ID" value="NZ_VCBC01000007.1"/>
</dbReference>
<dbReference type="InterPro" id="IPR012338">
    <property type="entry name" value="Beta-lactam/transpept-like"/>
</dbReference>
<dbReference type="GO" id="GO:0016787">
    <property type="term" value="F:hydrolase activity"/>
    <property type="evidence" value="ECO:0007669"/>
    <property type="project" value="UniProtKB-KW"/>
</dbReference>
<feature type="domain" description="Beta-lactamase-related" evidence="2">
    <location>
        <begin position="50"/>
        <end position="381"/>
    </location>
</feature>
<dbReference type="Gene3D" id="3.40.710.10">
    <property type="entry name" value="DD-peptidase/beta-lactamase superfamily"/>
    <property type="match status" value="1"/>
</dbReference>
<protein>
    <submittedName>
        <fullName evidence="4">Serine hydrolase</fullName>
    </submittedName>
</protein>
<evidence type="ECO:0000259" key="2">
    <source>
        <dbReference type="Pfam" id="PF00144"/>
    </source>
</evidence>
<sequence length="543" mass="60412">MLTLLPRTLRQKIAIFVIPILSISACANGPDTATTQPYLPMPASALNQIAEQALERFYAPGMAIAVVHRGDVVHLKGYGLRDYQAPDNVDENTLFRLASTSKAFTSAALAILVDEGKIRWDDKVIDHIPEFQMQDHWVSGEFTIKDLLTHRSGLVSGAGDSMLWPEPSGFSREEIINNLKFLTPKSSFRSQYAYSNVFYITAGEIVERISGQTYEDFVEQRIFAPLAMNCFAGDIPSSAMKNIARPHGDIDGDVYAIDRNGIKGSATVSAAAGGLVCNVSGMSQWIKMLLNNGKTEQGEQIFSPRQLQMMWRSQTILPLSGLEKRRNQGNFKTYALGWRKNDMYGEEVISHTGTLSGMQAYLALVPEHELGVIILNNGSNGSLRGAMMQEILSAYLNPQDTTDWIADYYREQQIAEQKYLANVSVPQGSGSVLLAPTAYTGDFQDAWYGDVKISSTDLNDQESDLTIQFAKMVNLAGTLTPFDQHAFVINFDDRNAASPALIEFSVDLQEQVTGFTLRPFSNKLRDNHPYRDMHFIRQRESND</sequence>
<dbReference type="PROSITE" id="PS51257">
    <property type="entry name" value="PROKAR_LIPOPROTEIN"/>
    <property type="match status" value="1"/>
</dbReference>
<dbReference type="Pfam" id="PF00144">
    <property type="entry name" value="Beta-lactamase"/>
    <property type="match status" value="1"/>
</dbReference>
<gene>
    <name evidence="4" type="ORF">FE810_08470</name>
</gene>
<feature type="domain" description="Peptidase S12 Pab87-related C-terminal" evidence="3">
    <location>
        <begin position="437"/>
        <end position="518"/>
    </location>
</feature>
<keyword evidence="4" id="KW-0378">Hydrolase</keyword>
<evidence type="ECO:0000313" key="4">
    <source>
        <dbReference type="EMBL" id="TLU65313.1"/>
    </source>
</evidence>
<dbReference type="SUPFAM" id="SSF56601">
    <property type="entry name" value="beta-lactamase/transpeptidase-like"/>
    <property type="match status" value="1"/>
</dbReference>
<reference evidence="4 5" key="1">
    <citation type="submission" date="2019-05" db="EMBL/GenBank/DDBJ databases">
        <title>Genome sequences of Thalassotalea litorea 1K03283.</title>
        <authorList>
            <person name="Zhang D."/>
        </authorList>
    </citation>
    <scope>NUCLEOTIDE SEQUENCE [LARGE SCALE GENOMIC DNA]</scope>
    <source>
        <strain evidence="4 5">MCCC 1K03283</strain>
    </source>
</reference>
<organism evidence="4 5">
    <name type="scientific">Thalassotalea litorea</name>
    <dbReference type="NCBI Taxonomy" id="2020715"/>
    <lineage>
        <taxon>Bacteria</taxon>
        <taxon>Pseudomonadati</taxon>
        <taxon>Pseudomonadota</taxon>
        <taxon>Gammaproteobacteria</taxon>
        <taxon>Alteromonadales</taxon>
        <taxon>Colwelliaceae</taxon>
        <taxon>Thalassotalea</taxon>
    </lineage>
</organism>
<dbReference type="Gene3D" id="2.40.128.600">
    <property type="match status" value="1"/>
</dbReference>
<dbReference type="Pfam" id="PF11954">
    <property type="entry name" value="DUF3471"/>
    <property type="match status" value="1"/>
</dbReference>
<feature type="signal peptide" evidence="1">
    <location>
        <begin position="1"/>
        <end position="27"/>
    </location>
</feature>
<dbReference type="PANTHER" id="PTHR46825">
    <property type="entry name" value="D-ALANYL-D-ALANINE-CARBOXYPEPTIDASE/ENDOPEPTIDASE AMPH"/>
    <property type="match status" value="1"/>
</dbReference>